<feature type="compositionally biased region" description="Gly residues" evidence="1">
    <location>
        <begin position="11"/>
        <end position="22"/>
    </location>
</feature>
<accession>A0A9D3WY11</accession>
<sequence>MQDHTMSEKGAGSGVWEGGGIAGLAEEREGGEPALHRVNIFPEVSSRISGQKGGRDMKRSGFEERIEAREGAMKDVSEGVHQGREIKLCSKGKAELKEERTKL</sequence>
<evidence type="ECO:0000313" key="2">
    <source>
        <dbReference type="EMBL" id="KAH1170179.1"/>
    </source>
</evidence>
<dbReference type="EMBL" id="JAHDVG010000484">
    <property type="protein sequence ID" value="KAH1170179.1"/>
    <property type="molecule type" value="Genomic_DNA"/>
</dbReference>
<feature type="compositionally biased region" description="Basic and acidic residues" evidence="1">
    <location>
        <begin position="25"/>
        <end position="35"/>
    </location>
</feature>
<evidence type="ECO:0000313" key="3">
    <source>
        <dbReference type="Proteomes" id="UP000827986"/>
    </source>
</evidence>
<comment type="caution">
    <text evidence="2">The sequence shown here is derived from an EMBL/GenBank/DDBJ whole genome shotgun (WGS) entry which is preliminary data.</text>
</comment>
<reference evidence="2" key="1">
    <citation type="submission" date="2021-09" db="EMBL/GenBank/DDBJ databases">
        <title>The genome of Mauremys mutica provides insights into the evolution of semi-aquatic lifestyle.</title>
        <authorList>
            <person name="Gong S."/>
            <person name="Gao Y."/>
        </authorList>
    </citation>
    <scope>NUCLEOTIDE SEQUENCE</scope>
    <source>
        <strain evidence="2">MM-2020</strain>
        <tissue evidence="2">Muscle</tissue>
    </source>
</reference>
<gene>
    <name evidence="2" type="ORF">KIL84_001164</name>
</gene>
<dbReference type="Proteomes" id="UP000827986">
    <property type="component" value="Unassembled WGS sequence"/>
</dbReference>
<name>A0A9D3WY11_9SAUR</name>
<keyword evidence="3" id="KW-1185">Reference proteome</keyword>
<organism evidence="2 3">
    <name type="scientific">Mauremys mutica</name>
    <name type="common">yellowpond turtle</name>
    <dbReference type="NCBI Taxonomy" id="74926"/>
    <lineage>
        <taxon>Eukaryota</taxon>
        <taxon>Metazoa</taxon>
        <taxon>Chordata</taxon>
        <taxon>Craniata</taxon>
        <taxon>Vertebrata</taxon>
        <taxon>Euteleostomi</taxon>
        <taxon>Archelosauria</taxon>
        <taxon>Testudinata</taxon>
        <taxon>Testudines</taxon>
        <taxon>Cryptodira</taxon>
        <taxon>Durocryptodira</taxon>
        <taxon>Testudinoidea</taxon>
        <taxon>Geoemydidae</taxon>
        <taxon>Geoemydinae</taxon>
        <taxon>Mauremys</taxon>
    </lineage>
</organism>
<protein>
    <submittedName>
        <fullName evidence="2">Uncharacterized protein</fullName>
    </submittedName>
</protein>
<feature type="region of interest" description="Disordered" evidence="1">
    <location>
        <begin position="1"/>
        <end position="38"/>
    </location>
</feature>
<proteinExistence type="predicted"/>
<dbReference type="AlphaFoldDB" id="A0A9D3WY11"/>
<evidence type="ECO:0000256" key="1">
    <source>
        <dbReference type="SAM" id="MobiDB-lite"/>
    </source>
</evidence>